<comment type="caution">
    <text evidence="1">The sequence shown here is derived from an EMBL/GenBank/DDBJ whole genome shotgun (WGS) entry which is preliminary data.</text>
</comment>
<reference evidence="1 2" key="1">
    <citation type="submission" date="2019-12" db="EMBL/GenBank/DDBJ databases">
        <title>A genome sequence resource for the geographically widespread anthracnose pathogen Colletotrichum asianum.</title>
        <authorList>
            <person name="Meng Y."/>
        </authorList>
    </citation>
    <scope>NUCLEOTIDE SEQUENCE [LARGE SCALE GENOMIC DNA]</scope>
    <source>
        <strain evidence="1 2">ICMP 18580</strain>
    </source>
</reference>
<sequence length="271" mass="30784">MKYHSVSNYSSRPLPYVLPGCRPGQQTFEKTAHNMDSPISPSEFIYNPRGRQRSVQSATLSIGSPVPAQLRPAESDIQRGLSYGPQPHRPDAQRWHVEFRHPSPDNSSCMRQIDRICFEATQRYVDGQVNRHTQNNYPASIELGISSGGSCEHHRQYAISNHGIFNGFFQIEGSLFSSNIRRICDGLWARSWQDRRDVHRDRQAVGDMANLLDWSYTISHVEDDDTKSRSEAERCKIAAARKLCAFMGDLESCDEIEELVSLEKEASPWLG</sequence>
<proteinExistence type="predicted"/>
<accession>A0A8H3W1K2</accession>
<dbReference type="Proteomes" id="UP000434172">
    <property type="component" value="Unassembled WGS sequence"/>
</dbReference>
<keyword evidence="2" id="KW-1185">Reference proteome</keyword>
<organism evidence="1 2">
    <name type="scientific">Colletotrichum asianum</name>
    <dbReference type="NCBI Taxonomy" id="702518"/>
    <lineage>
        <taxon>Eukaryota</taxon>
        <taxon>Fungi</taxon>
        <taxon>Dikarya</taxon>
        <taxon>Ascomycota</taxon>
        <taxon>Pezizomycotina</taxon>
        <taxon>Sordariomycetes</taxon>
        <taxon>Hypocreomycetidae</taxon>
        <taxon>Glomerellales</taxon>
        <taxon>Glomerellaceae</taxon>
        <taxon>Colletotrichum</taxon>
        <taxon>Colletotrichum gloeosporioides species complex</taxon>
    </lineage>
</organism>
<dbReference type="EMBL" id="WOWK01000153">
    <property type="protein sequence ID" value="KAF0316607.1"/>
    <property type="molecule type" value="Genomic_DNA"/>
</dbReference>
<evidence type="ECO:0000313" key="1">
    <source>
        <dbReference type="EMBL" id="KAF0316607.1"/>
    </source>
</evidence>
<name>A0A8H3W1K2_9PEZI</name>
<evidence type="ECO:0000313" key="2">
    <source>
        <dbReference type="Proteomes" id="UP000434172"/>
    </source>
</evidence>
<gene>
    <name evidence="1" type="ORF">GQ607_016138</name>
</gene>
<dbReference type="AlphaFoldDB" id="A0A8H3W1K2"/>
<dbReference type="OrthoDB" id="10301192at2759"/>
<protein>
    <submittedName>
        <fullName evidence="1">Uncharacterized protein</fullName>
    </submittedName>
</protein>